<protein>
    <submittedName>
        <fullName evidence="2">Uncharacterized protein</fullName>
    </submittedName>
</protein>
<feature type="compositionally biased region" description="Low complexity" evidence="1">
    <location>
        <begin position="136"/>
        <end position="145"/>
    </location>
</feature>
<accession>A0A371GYZ4</accession>
<dbReference type="EMBL" id="QJKJ01004049">
    <property type="protein sequence ID" value="RDX95780.1"/>
    <property type="molecule type" value="Genomic_DNA"/>
</dbReference>
<evidence type="ECO:0000256" key="1">
    <source>
        <dbReference type="SAM" id="MobiDB-lite"/>
    </source>
</evidence>
<feature type="region of interest" description="Disordered" evidence="1">
    <location>
        <begin position="136"/>
        <end position="171"/>
    </location>
</feature>
<dbReference type="Proteomes" id="UP000257109">
    <property type="component" value="Unassembled WGS sequence"/>
</dbReference>
<feature type="compositionally biased region" description="Polar residues" evidence="1">
    <location>
        <begin position="162"/>
        <end position="171"/>
    </location>
</feature>
<evidence type="ECO:0000313" key="2">
    <source>
        <dbReference type="EMBL" id="RDX95780.1"/>
    </source>
</evidence>
<comment type="caution">
    <text evidence="2">The sequence shown here is derived from an EMBL/GenBank/DDBJ whole genome shotgun (WGS) entry which is preliminary data.</text>
</comment>
<feature type="compositionally biased region" description="Basic and acidic residues" evidence="1">
    <location>
        <begin position="462"/>
        <end position="472"/>
    </location>
</feature>
<dbReference type="AlphaFoldDB" id="A0A371GYZ4"/>
<dbReference type="PANTHER" id="PTHR31390:SF0">
    <property type="entry name" value="DOMAIN PROTEIN, PUTATIVE (DUF3527)-RELATED"/>
    <property type="match status" value="1"/>
</dbReference>
<dbReference type="STRING" id="157652.A0A371GYZ4"/>
<keyword evidence="3" id="KW-1185">Reference proteome</keyword>
<feature type="non-terminal residue" evidence="2">
    <location>
        <position position="1"/>
    </location>
</feature>
<proteinExistence type="predicted"/>
<dbReference type="PANTHER" id="PTHR31390">
    <property type="entry name" value="EXPRESSED PROTEIN"/>
    <property type="match status" value="1"/>
</dbReference>
<dbReference type="InterPro" id="IPR021916">
    <property type="entry name" value="DUF3527"/>
</dbReference>
<feature type="region of interest" description="Disordered" evidence="1">
    <location>
        <begin position="462"/>
        <end position="496"/>
    </location>
</feature>
<name>A0A371GYZ4_MUCPR</name>
<feature type="compositionally biased region" description="Basic and acidic residues" evidence="1">
    <location>
        <begin position="486"/>
        <end position="495"/>
    </location>
</feature>
<dbReference type="Pfam" id="PF12043">
    <property type="entry name" value="DUF3527"/>
    <property type="match status" value="1"/>
</dbReference>
<sequence>MTKIEATRHVSPLGSSLWMGQELELDLSDKSLVGFSPDSVLPLHQYCLNVKKRYKNGIPTGKDEFLKLRENFADIKFVRFSSSSQKSLPCGSHGLKGIEMRQGSMYQSSEQVINIKKVGTMRGRKKIEISSRSSDASFSGSVVDSLCGSDDESLDERPSVISEDSNFGSPSPSVSGSWICMEHNTSNGFIEFCIDSDVWDKKYDAVEGIGSINTEIKSDKVAGSLMDGIFPLLKDTVHGLQKSLSAMVEISHLQSPSESVCSPRSSPKVSLTSIRKRLNPFPKSKYLTSPVSCVLETTEVKLAGTRNDTRNRTYQRSLMNDFSNTAKHSDIISEFINRDIQFSGLTCSPVHLHGNLKLKNKQGLPYFEFKVKSPEDVFVSKTWKSGNAFNRVYTFHSMDNNRKRSTVTDLGSHYCDKDSSMIAQMQVSYNLCSKFKGGVFDDSMVTEFVLYDLTHSRKSVSPEKKSYSEQHCSKTTKASPVGMKPEAFRSDKEASTTKNKLLSVNGDFDNSNSYPLSSTELHSSPEMAAIVLQIPFCKRESLKYKGRKRINAEAHSKLRDLSSAVEQSRKGLHEGKVLEQVKVVLPTGNHGLPSAESQGPSSLLDRWKHGGGCDCGGWDMACPLILLDNPSIRFTQDCPLMEQYQTLELFTQGAKERTPTLGMTMVEEGQYAVDFHAQLSPLQAFSICVAFLHGTSTFSDAEQEKNQQISRCNSLKMLLEEEVELFINSVTKEENKNESKIQKGITRPYVLNPPFSPIAR</sequence>
<organism evidence="2 3">
    <name type="scientific">Mucuna pruriens</name>
    <name type="common">Velvet bean</name>
    <name type="synonym">Dolichos pruriens</name>
    <dbReference type="NCBI Taxonomy" id="157652"/>
    <lineage>
        <taxon>Eukaryota</taxon>
        <taxon>Viridiplantae</taxon>
        <taxon>Streptophyta</taxon>
        <taxon>Embryophyta</taxon>
        <taxon>Tracheophyta</taxon>
        <taxon>Spermatophyta</taxon>
        <taxon>Magnoliopsida</taxon>
        <taxon>eudicotyledons</taxon>
        <taxon>Gunneridae</taxon>
        <taxon>Pentapetalae</taxon>
        <taxon>rosids</taxon>
        <taxon>fabids</taxon>
        <taxon>Fabales</taxon>
        <taxon>Fabaceae</taxon>
        <taxon>Papilionoideae</taxon>
        <taxon>50 kb inversion clade</taxon>
        <taxon>NPAAA clade</taxon>
        <taxon>indigoferoid/millettioid clade</taxon>
        <taxon>Phaseoleae</taxon>
        <taxon>Mucuna</taxon>
    </lineage>
</organism>
<reference evidence="2" key="1">
    <citation type="submission" date="2018-05" db="EMBL/GenBank/DDBJ databases">
        <title>Draft genome of Mucuna pruriens seed.</title>
        <authorList>
            <person name="Nnadi N.E."/>
            <person name="Vos R."/>
            <person name="Hasami M.H."/>
            <person name="Devisetty U.K."/>
            <person name="Aguiy J.C."/>
        </authorList>
    </citation>
    <scope>NUCLEOTIDE SEQUENCE [LARGE SCALE GENOMIC DNA]</scope>
    <source>
        <strain evidence="2">JCA_2017</strain>
    </source>
</reference>
<feature type="non-terminal residue" evidence="2">
    <location>
        <position position="760"/>
    </location>
</feature>
<evidence type="ECO:0000313" key="3">
    <source>
        <dbReference type="Proteomes" id="UP000257109"/>
    </source>
</evidence>
<gene>
    <name evidence="2" type="ORF">CR513_21660</name>
</gene>
<dbReference type="OrthoDB" id="1939710at2759"/>